<dbReference type="Gene3D" id="3.40.50.300">
    <property type="entry name" value="P-loop containing nucleotide triphosphate hydrolases"/>
    <property type="match status" value="1"/>
</dbReference>
<evidence type="ECO:0000259" key="2">
    <source>
        <dbReference type="PROSITE" id="PS50181"/>
    </source>
</evidence>
<dbReference type="Pfam" id="PF12937">
    <property type="entry name" value="F-box-like"/>
    <property type="match status" value="1"/>
</dbReference>
<evidence type="ECO:0000256" key="1">
    <source>
        <dbReference type="SAM" id="MobiDB-lite"/>
    </source>
</evidence>
<name>A0AAV2TWV2_CALDB</name>
<dbReference type="InterPro" id="IPR036047">
    <property type="entry name" value="F-box-like_dom_sf"/>
</dbReference>
<dbReference type="InterPro" id="IPR027417">
    <property type="entry name" value="P-loop_NTPase"/>
</dbReference>
<dbReference type="AlphaFoldDB" id="A0AAV2TWV2"/>
<accession>A0AAV2TWV2</accession>
<feature type="compositionally biased region" description="Basic residues" evidence="1">
    <location>
        <begin position="238"/>
        <end position="252"/>
    </location>
</feature>
<dbReference type="PROSITE" id="PS50181">
    <property type="entry name" value="FBOX"/>
    <property type="match status" value="1"/>
</dbReference>
<dbReference type="SUPFAM" id="SSF81383">
    <property type="entry name" value="F-box domain"/>
    <property type="match status" value="1"/>
</dbReference>
<dbReference type="SMART" id="SM00256">
    <property type="entry name" value="FBOX"/>
    <property type="match status" value="1"/>
</dbReference>
<proteinExistence type="predicted"/>
<protein>
    <recommendedName>
        <fullName evidence="2">F-box domain-containing protein</fullName>
    </recommendedName>
</protein>
<dbReference type="Gene3D" id="1.20.1280.50">
    <property type="match status" value="1"/>
</dbReference>
<evidence type="ECO:0000313" key="4">
    <source>
        <dbReference type="Proteomes" id="UP001497525"/>
    </source>
</evidence>
<comment type="caution">
    <text evidence="3">The sequence shown here is derived from an EMBL/GenBank/DDBJ whole genome shotgun (WGS) entry which is preliminary data.</text>
</comment>
<feature type="region of interest" description="Disordered" evidence="1">
    <location>
        <begin position="226"/>
        <end position="258"/>
    </location>
</feature>
<sequence length="461" mass="52452">MYVLPDEVLLRIFTYVDCETLLVCRKVCKTWRDVASNILLWQIKLDKLLTNEWFVVACDEPKKVNKRLLDLIHTKPYRFYTNFLHHIPRSLDPRRCQPACDPSVACGSRSSESPLLPEFIPHWWNEDPRQLLFRSSDGLQEGPEKINRFAVFGSGLDHNMVSNMFAGLLQGTNGPFEFLQSFPGLDGYGGGVTLRVKGYSQIGALDTSMRTRRLLPLPLAEDCQSDESASPRLVTKNVHAKKHRGNKRKRKSESHLRSPYHLTANDLASDEVYQPKDLTFDLVLLYANLSDDNNSPTDEPQRIINSRLFSKHPDFLEEKERLQNLIFKPEIVKVLQTINGLIYVISQNITETELQFSRFELTTAIQSVSPKVPLVILQLNSHEFQDNNASMPSSRLRLSAEIILLVKKPEEPVRKSASLRGPFTTHLVSDSQTNLGLPSNMLCAPRGQMLSQSRSQVINED</sequence>
<feature type="domain" description="F-box" evidence="2">
    <location>
        <begin position="1"/>
        <end position="44"/>
    </location>
</feature>
<gene>
    <name evidence="3" type="ORF">CDAUBV1_LOCUS17001</name>
</gene>
<dbReference type="EMBL" id="CAXLJL010000933">
    <property type="protein sequence ID" value="CAL5141670.1"/>
    <property type="molecule type" value="Genomic_DNA"/>
</dbReference>
<dbReference type="InterPro" id="IPR001810">
    <property type="entry name" value="F-box_dom"/>
</dbReference>
<dbReference type="Proteomes" id="UP001497525">
    <property type="component" value="Unassembled WGS sequence"/>
</dbReference>
<reference evidence="3" key="1">
    <citation type="submission" date="2024-06" db="EMBL/GenBank/DDBJ databases">
        <authorList>
            <person name="Liu X."/>
            <person name="Lenzi L."/>
            <person name="Haldenby T S."/>
            <person name="Uol C."/>
        </authorList>
    </citation>
    <scope>NUCLEOTIDE SEQUENCE</scope>
</reference>
<dbReference type="CDD" id="cd09917">
    <property type="entry name" value="F-box_SF"/>
    <property type="match status" value="1"/>
</dbReference>
<evidence type="ECO:0000313" key="3">
    <source>
        <dbReference type="EMBL" id="CAL5141670.1"/>
    </source>
</evidence>
<organism evidence="3 4">
    <name type="scientific">Calicophoron daubneyi</name>
    <name type="common">Rumen fluke</name>
    <name type="synonym">Paramphistomum daubneyi</name>
    <dbReference type="NCBI Taxonomy" id="300641"/>
    <lineage>
        <taxon>Eukaryota</taxon>
        <taxon>Metazoa</taxon>
        <taxon>Spiralia</taxon>
        <taxon>Lophotrochozoa</taxon>
        <taxon>Platyhelminthes</taxon>
        <taxon>Trematoda</taxon>
        <taxon>Digenea</taxon>
        <taxon>Plagiorchiida</taxon>
        <taxon>Pronocephalata</taxon>
        <taxon>Paramphistomoidea</taxon>
        <taxon>Paramphistomidae</taxon>
        <taxon>Calicophoron</taxon>
    </lineage>
</organism>